<feature type="region of interest" description="Disordered" evidence="2">
    <location>
        <begin position="1"/>
        <end position="42"/>
    </location>
</feature>
<dbReference type="InParanoid" id="A0A077ZSH6"/>
<feature type="coiled-coil region" evidence="1">
    <location>
        <begin position="361"/>
        <end position="430"/>
    </location>
</feature>
<evidence type="ECO:0000256" key="2">
    <source>
        <dbReference type="SAM" id="MobiDB-lite"/>
    </source>
</evidence>
<reference evidence="3 4" key="1">
    <citation type="submission" date="2014-06" db="EMBL/GenBank/DDBJ databases">
        <authorList>
            <person name="Swart Estienne"/>
        </authorList>
    </citation>
    <scope>NUCLEOTIDE SEQUENCE [LARGE SCALE GENOMIC DNA]</scope>
    <source>
        <strain evidence="3 4">130c</strain>
    </source>
</reference>
<evidence type="ECO:0000313" key="4">
    <source>
        <dbReference type="Proteomes" id="UP000039865"/>
    </source>
</evidence>
<organism evidence="3 4">
    <name type="scientific">Stylonychia lemnae</name>
    <name type="common">Ciliate</name>
    <dbReference type="NCBI Taxonomy" id="5949"/>
    <lineage>
        <taxon>Eukaryota</taxon>
        <taxon>Sar</taxon>
        <taxon>Alveolata</taxon>
        <taxon>Ciliophora</taxon>
        <taxon>Intramacronucleata</taxon>
        <taxon>Spirotrichea</taxon>
        <taxon>Stichotrichia</taxon>
        <taxon>Sporadotrichida</taxon>
        <taxon>Oxytrichidae</taxon>
        <taxon>Stylonychinae</taxon>
        <taxon>Stylonychia</taxon>
    </lineage>
</organism>
<gene>
    <name evidence="3" type="primary">Contig3328.g3560</name>
    <name evidence="3" type="ORF">STYLEM_1772</name>
</gene>
<accession>A0A077ZSH6</accession>
<dbReference type="Proteomes" id="UP000039865">
    <property type="component" value="Unassembled WGS sequence"/>
</dbReference>
<keyword evidence="4" id="KW-1185">Reference proteome</keyword>
<keyword evidence="1" id="KW-0175">Coiled coil</keyword>
<dbReference type="AlphaFoldDB" id="A0A077ZSH6"/>
<feature type="compositionally biased region" description="Polar residues" evidence="2">
    <location>
        <begin position="16"/>
        <end position="42"/>
    </location>
</feature>
<dbReference type="EMBL" id="CCKQ01001685">
    <property type="protein sequence ID" value="CDW72807.1"/>
    <property type="molecule type" value="Genomic_DNA"/>
</dbReference>
<proteinExistence type="predicted"/>
<sequence>MRFQKQTFGSLEEETSTSPTYPDQIQTGVNNQNYNHSSSQKPKISILKESLSTDKENFRYEETCQRFIEDHSYDLDQLSKVKYSPFDKEKNSLRLNQTQRISDLSQNLRDSMLFDQQIDLQPGQLYKTQIFRKNELKGKFMGYHRKSKPMKQQSLTIDQTADCINNYNHDFVDSAIKQEHSFLSKPIPVSYYLNPESINPTPMKKSTVNDNKSIGEYGNPLITPCFFQNDSPINNFEPTPCQSNFEDDDEQDEFYHTNGVGEDDDQEQEFQDSPNELNSQDLQEGNDRLFAFEQQHKNSKSRFLENSPIKNLDEDMPSFQELISHALNYFRDSKQIVRDIQPFKQVHKKYHDIQAQYELLQQHSQVEQKALELRCANLEEQFISKDLEIIQLQEDISYNQNVNQALQEKLEILESKIKDQEGQIRELLQNQYKMGSIYEKTKDRKQKNQKLVFDIFEMQPN</sequence>
<feature type="region of interest" description="Disordered" evidence="2">
    <location>
        <begin position="236"/>
        <end position="281"/>
    </location>
</feature>
<name>A0A077ZSH6_STYLE</name>
<feature type="compositionally biased region" description="Acidic residues" evidence="2">
    <location>
        <begin position="261"/>
        <end position="270"/>
    </location>
</feature>
<protein>
    <submittedName>
        <fullName evidence="3">Uncharacterized protein</fullName>
    </submittedName>
</protein>
<evidence type="ECO:0000313" key="3">
    <source>
        <dbReference type="EMBL" id="CDW72807.1"/>
    </source>
</evidence>
<evidence type="ECO:0000256" key="1">
    <source>
        <dbReference type="SAM" id="Coils"/>
    </source>
</evidence>